<sequence length="110" mass="12861">LLSVHNVLGIRVSITNTLENNKVLTVHCKSADDDLGVRVLAFNDGFDWSFRKNFFGTTQFYCSFKWEGEFHWFDIYVAFRDPCSECKWVISQKGPIRVTSRAAYSWPWNK</sequence>
<dbReference type="KEGG" id="cam:101495332"/>
<dbReference type="GO" id="GO:0005576">
    <property type="term" value="C:extracellular region"/>
    <property type="evidence" value="ECO:0007669"/>
    <property type="project" value="UniProtKB-SubCell"/>
</dbReference>
<keyword evidence="4 6" id="KW-0964">Secreted</keyword>
<evidence type="ECO:0000313" key="8">
    <source>
        <dbReference type="RefSeq" id="XP_004516956.1"/>
    </source>
</evidence>
<gene>
    <name evidence="8" type="primary">LOC101495332</name>
</gene>
<evidence type="ECO:0000256" key="1">
    <source>
        <dbReference type="ARBA" id="ARBA00004613"/>
    </source>
</evidence>
<keyword evidence="5" id="KW-0732">Signal</keyword>
<reference evidence="8" key="1">
    <citation type="submission" date="2025-08" db="UniProtKB">
        <authorList>
            <consortium name="RefSeq"/>
        </authorList>
    </citation>
    <scope>IDENTIFICATION</scope>
    <source>
        <tissue evidence="8">Etiolated seedlings</tissue>
    </source>
</reference>
<dbReference type="GeneID" id="101495332"/>
<dbReference type="Proteomes" id="UP000087171">
    <property type="component" value="Unplaced"/>
</dbReference>
<dbReference type="InterPro" id="IPR010264">
    <property type="entry name" value="Self-incomp_S1"/>
</dbReference>
<dbReference type="OrthoDB" id="1435138at2759"/>
<accession>A0A1S2Z8G6</accession>
<dbReference type="PANTHER" id="PTHR31232:SF43">
    <property type="entry name" value="S-PROTEIN HOMOLOG 29-RELATED"/>
    <property type="match status" value="1"/>
</dbReference>
<dbReference type="RefSeq" id="XP_004516956.1">
    <property type="nucleotide sequence ID" value="XM_004516899.1"/>
</dbReference>
<evidence type="ECO:0000256" key="4">
    <source>
        <dbReference type="ARBA" id="ARBA00022525"/>
    </source>
</evidence>
<dbReference type="eggNOG" id="ENOG502S7CQ">
    <property type="taxonomic scope" value="Eukaryota"/>
</dbReference>
<keyword evidence="7" id="KW-1185">Reference proteome</keyword>
<dbReference type="AlphaFoldDB" id="A0A1S2Z8G6"/>
<proteinExistence type="inferred from homology"/>
<protein>
    <recommendedName>
        <fullName evidence="6">S-protein homolog</fullName>
    </recommendedName>
</protein>
<keyword evidence="3 6" id="KW-0713">Self-incompatibility</keyword>
<evidence type="ECO:0000256" key="2">
    <source>
        <dbReference type="ARBA" id="ARBA00005581"/>
    </source>
</evidence>
<evidence type="ECO:0000256" key="3">
    <source>
        <dbReference type="ARBA" id="ARBA00022471"/>
    </source>
</evidence>
<comment type="subcellular location">
    <subcellularLocation>
        <location evidence="1 6">Secreted</location>
    </subcellularLocation>
</comment>
<evidence type="ECO:0000256" key="5">
    <source>
        <dbReference type="ARBA" id="ARBA00022729"/>
    </source>
</evidence>
<dbReference type="GO" id="GO:0060320">
    <property type="term" value="P:rejection of self pollen"/>
    <property type="evidence" value="ECO:0007669"/>
    <property type="project" value="UniProtKB-KW"/>
</dbReference>
<dbReference type="PANTHER" id="PTHR31232">
    <property type="match status" value="1"/>
</dbReference>
<dbReference type="PaxDb" id="3827-XP_004516956.1"/>
<evidence type="ECO:0000256" key="6">
    <source>
        <dbReference type="RuleBase" id="RU367044"/>
    </source>
</evidence>
<evidence type="ECO:0000313" key="7">
    <source>
        <dbReference type="Proteomes" id="UP000087171"/>
    </source>
</evidence>
<comment type="similarity">
    <text evidence="2 6">Belongs to the plant self-incompatibility (S1) protein family.</text>
</comment>
<dbReference type="Pfam" id="PF05938">
    <property type="entry name" value="Self-incomp_S1"/>
    <property type="match status" value="1"/>
</dbReference>
<name>A0A1S2Z8G6_CICAR</name>
<organism evidence="7 8">
    <name type="scientific">Cicer arietinum</name>
    <name type="common">Chickpea</name>
    <name type="synonym">Garbanzo</name>
    <dbReference type="NCBI Taxonomy" id="3827"/>
    <lineage>
        <taxon>Eukaryota</taxon>
        <taxon>Viridiplantae</taxon>
        <taxon>Streptophyta</taxon>
        <taxon>Embryophyta</taxon>
        <taxon>Tracheophyta</taxon>
        <taxon>Spermatophyta</taxon>
        <taxon>Magnoliopsida</taxon>
        <taxon>eudicotyledons</taxon>
        <taxon>Gunneridae</taxon>
        <taxon>Pentapetalae</taxon>
        <taxon>rosids</taxon>
        <taxon>fabids</taxon>
        <taxon>Fabales</taxon>
        <taxon>Fabaceae</taxon>
        <taxon>Papilionoideae</taxon>
        <taxon>50 kb inversion clade</taxon>
        <taxon>NPAAA clade</taxon>
        <taxon>Hologalegina</taxon>
        <taxon>IRL clade</taxon>
        <taxon>Cicereae</taxon>
        <taxon>Cicer</taxon>
    </lineage>
</organism>
<feature type="non-terminal residue" evidence="8">
    <location>
        <position position="1"/>
    </location>
</feature>